<dbReference type="FunFam" id="1.10.287.990:FF:000001">
    <property type="entry name" value="Superoxide dismutase"/>
    <property type="match status" value="1"/>
</dbReference>
<feature type="binding site" evidence="9">
    <location>
        <position position="52"/>
    </location>
    <ligand>
        <name>Mn(2+)</name>
        <dbReference type="ChEBI" id="CHEBI:29035"/>
    </ligand>
</feature>
<dbReference type="Gene3D" id="1.10.287.990">
    <property type="entry name" value="Fe,Mn superoxide dismutase (SOD) domain"/>
    <property type="match status" value="1"/>
</dbReference>
<evidence type="ECO:0000256" key="4">
    <source>
        <dbReference type="ARBA" id="ARBA00022723"/>
    </source>
</evidence>
<feature type="binding site" evidence="9">
    <location>
        <position position="192"/>
    </location>
    <ligand>
        <name>Mn(2+)</name>
        <dbReference type="ChEBI" id="CHEBI:29035"/>
    </ligand>
</feature>
<keyword evidence="14" id="KW-1185">Reference proteome</keyword>
<proteinExistence type="inferred from homology"/>
<evidence type="ECO:0000259" key="11">
    <source>
        <dbReference type="Pfam" id="PF00081"/>
    </source>
</evidence>
<dbReference type="EMBL" id="NDIQ01000022">
    <property type="protein sequence ID" value="PRT56803.1"/>
    <property type="molecule type" value="Genomic_DNA"/>
</dbReference>
<dbReference type="Pfam" id="PF02777">
    <property type="entry name" value="Sod_Fe_C"/>
    <property type="match status" value="1"/>
</dbReference>
<dbReference type="STRING" id="45607.A0A2T0FP86"/>
<keyword evidence="7" id="KW-0464">Manganese</keyword>
<dbReference type="GO" id="GO:0005739">
    <property type="term" value="C:mitochondrion"/>
    <property type="evidence" value="ECO:0007669"/>
    <property type="project" value="UniProtKB-ARBA"/>
</dbReference>
<dbReference type="PANTHER" id="PTHR11404">
    <property type="entry name" value="SUPEROXIDE DISMUTASE 2"/>
    <property type="match status" value="1"/>
</dbReference>
<name>A0A2T0FP86_9ASCO</name>
<comment type="caution">
    <text evidence="13">The sequence shown here is derived from an EMBL/GenBank/DDBJ whole genome shotgun (WGS) entry which is preliminary data.</text>
</comment>
<dbReference type="InterPro" id="IPR019833">
    <property type="entry name" value="Mn/Fe_SOD_BS"/>
</dbReference>
<feature type="domain" description="Manganese/iron superoxide dismutase N-terminal" evidence="11">
    <location>
        <begin position="29"/>
        <end position="108"/>
    </location>
</feature>
<dbReference type="AlphaFoldDB" id="A0A2T0FP86"/>
<dbReference type="FunFam" id="3.55.40.20:FF:000002">
    <property type="entry name" value="Superoxide dismutase"/>
    <property type="match status" value="1"/>
</dbReference>
<keyword evidence="6 10" id="KW-0560">Oxidoreductase</keyword>
<comment type="cofactor">
    <cofactor evidence="1">
        <name>Mn(2+)</name>
        <dbReference type="ChEBI" id="CHEBI:29035"/>
    </cofactor>
</comment>
<organism evidence="13 14">
    <name type="scientific">Wickerhamiella sorbophila</name>
    <dbReference type="NCBI Taxonomy" id="45607"/>
    <lineage>
        <taxon>Eukaryota</taxon>
        <taxon>Fungi</taxon>
        <taxon>Dikarya</taxon>
        <taxon>Ascomycota</taxon>
        <taxon>Saccharomycotina</taxon>
        <taxon>Dipodascomycetes</taxon>
        <taxon>Dipodascales</taxon>
        <taxon>Trichomonascaceae</taxon>
        <taxon>Wickerhamiella</taxon>
    </lineage>
</organism>
<dbReference type="RefSeq" id="XP_024666748.1">
    <property type="nucleotide sequence ID" value="XM_024810980.1"/>
</dbReference>
<dbReference type="PROSITE" id="PS00088">
    <property type="entry name" value="SOD_MN"/>
    <property type="match status" value="1"/>
</dbReference>
<dbReference type="Gene3D" id="3.55.40.20">
    <property type="entry name" value="Iron/manganese superoxide dismutase, C-terminal domain"/>
    <property type="match status" value="1"/>
</dbReference>
<accession>A0A2T0FP86</accession>
<keyword evidence="5" id="KW-0049">Antioxidant</keyword>
<dbReference type="InterPro" id="IPR036314">
    <property type="entry name" value="SOD_C_sf"/>
</dbReference>
<evidence type="ECO:0000256" key="7">
    <source>
        <dbReference type="ARBA" id="ARBA00023211"/>
    </source>
</evidence>
<dbReference type="InterPro" id="IPR001189">
    <property type="entry name" value="Mn/Fe_SOD"/>
</dbReference>
<protein>
    <recommendedName>
        <fullName evidence="3 10">Superoxide dismutase</fullName>
        <ecNumber evidence="3 10">1.15.1.1</ecNumber>
    </recommendedName>
</protein>
<dbReference type="InterPro" id="IPR019832">
    <property type="entry name" value="Mn/Fe_SOD_C"/>
</dbReference>
<evidence type="ECO:0000256" key="1">
    <source>
        <dbReference type="ARBA" id="ARBA00001936"/>
    </source>
</evidence>
<comment type="similarity">
    <text evidence="2 10">Belongs to the iron/manganese superoxide dismutase family.</text>
</comment>
<dbReference type="PRINTS" id="PR01703">
    <property type="entry name" value="MNSODISMTASE"/>
</dbReference>
<evidence type="ECO:0000259" key="12">
    <source>
        <dbReference type="Pfam" id="PF02777"/>
    </source>
</evidence>
<evidence type="ECO:0000313" key="14">
    <source>
        <dbReference type="Proteomes" id="UP000238350"/>
    </source>
</evidence>
<gene>
    <name evidence="13" type="ORF">B9G98_04423</name>
</gene>
<dbReference type="GO" id="GO:0030145">
    <property type="term" value="F:manganese ion binding"/>
    <property type="evidence" value="ECO:0007669"/>
    <property type="project" value="TreeGrafter"/>
</dbReference>
<evidence type="ECO:0000256" key="5">
    <source>
        <dbReference type="ARBA" id="ARBA00022862"/>
    </source>
</evidence>
<evidence type="ECO:0000313" key="13">
    <source>
        <dbReference type="EMBL" id="PRT56803.1"/>
    </source>
</evidence>
<dbReference type="GeneID" id="36518171"/>
<evidence type="ECO:0000256" key="3">
    <source>
        <dbReference type="ARBA" id="ARBA00012682"/>
    </source>
</evidence>
<dbReference type="SUPFAM" id="SSF54719">
    <property type="entry name" value="Fe,Mn superoxide dismutase (SOD), C-terminal domain"/>
    <property type="match status" value="1"/>
</dbReference>
<keyword evidence="4 9" id="KW-0479">Metal-binding</keyword>
<comment type="catalytic activity">
    <reaction evidence="8 10">
        <text>2 superoxide + 2 H(+) = H2O2 + O2</text>
        <dbReference type="Rhea" id="RHEA:20696"/>
        <dbReference type="ChEBI" id="CHEBI:15378"/>
        <dbReference type="ChEBI" id="CHEBI:15379"/>
        <dbReference type="ChEBI" id="CHEBI:16240"/>
        <dbReference type="ChEBI" id="CHEBI:18421"/>
        <dbReference type="EC" id="1.15.1.1"/>
    </reaction>
</comment>
<dbReference type="OrthoDB" id="239262at2759"/>
<dbReference type="PANTHER" id="PTHR11404:SF6">
    <property type="entry name" value="SUPEROXIDE DISMUTASE [MN], MITOCHONDRIAL"/>
    <property type="match status" value="1"/>
</dbReference>
<dbReference type="SUPFAM" id="SSF46609">
    <property type="entry name" value="Fe,Mn superoxide dismutase (SOD), N-terminal domain"/>
    <property type="match status" value="1"/>
</dbReference>
<dbReference type="Pfam" id="PF00081">
    <property type="entry name" value="Sod_Fe_N"/>
    <property type="match status" value="1"/>
</dbReference>
<evidence type="ECO:0000256" key="9">
    <source>
        <dbReference type="PIRSR" id="PIRSR000349-1"/>
    </source>
</evidence>
<sequence length="224" mass="24925">MSILNVVSRSGAAVRKTAFSTVFNRTKATLTDLKYDFGALEPHISGQINELHYTKHHQTYANNYNNFIGEFQEAVKTNDLAAQEHLLPLLNFNAGGVINHNLWWNNLAPQKDGGGEPPASDSALAKAIESKYGQLSTLTDLVNTKLAGVQGSGWAWIVKDKATNTLDVLTTANQDIVPKGYVPIVGVDAWEHAYYLQYKNVKVDYFKAVWNVVNWQEAVRRFDA</sequence>
<evidence type="ECO:0000256" key="8">
    <source>
        <dbReference type="ARBA" id="ARBA00049204"/>
    </source>
</evidence>
<dbReference type="InterPro" id="IPR050265">
    <property type="entry name" value="Fe/Mn_Superoxide_Dismutase"/>
</dbReference>
<dbReference type="InterPro" id="IPR019831">
    <property type="entry name" value="Mn/Fe_SOD_N"/>
</dbReference>
<feature type="binding site" evidence="9">
    <location>
        <position position="100"/>
    </location>
    <ligand>
        <name>Mn(2+)</name>
        <dbReference type="ChEBI" id="CHEBI:29035"/>
    </ligand>
</feature>
<dbReference type="GO" id="GO:0004784">
    <property type="term" value="F:superoxide dismutase activity"/>
    <property type="evidence" value="ECO:0007669"/>
    <property type="project" value="UniProtKB-EC"/>
</dbReference>
<feature type="binding site" evidence="9">
    <location>
        <position position="188"/>
    </location>
    <ligand>
        <name>Mn(2+)</name>
        <dbReference type="ChEBI" id="CHEBI:29035"/>
    </ligand>
</feature>
<reference evidence="13 14" key="1">
    <citation type="submission" date="2017-04" db="EMBL/GenBank/DDBJ databases">
        <title>Genome sequencing of [Candida] sorbophila.</title>
        <authorList>
            <person name="Ahn J.O."/>
        </authorList>
    </citation>
    <scope>NUCLEOTIDE SEQUENCE [LARGE SCALE GENOMIC DNA]</scope>
    <source>
        <strain evidence="13 14">DS02</strain>
    </source>
</reference>
<evidence type="ECO:0000256" key="2">
    <source>
        <dbReference type="ARBA" id="ARBA00008714"/>
    </source>
</evidence>
<dbReference type="PIRSF" id="PIRSF000349">
    <property type="entry name" value="SODismutase"/>
    <property type="match status" value="1"/>
</dbReference>
<dbReference type="InterPro" id="IPR036324">
    <property type="entry name" value="Mn/Fe_SOD_N_sf"/>
</dbReference>
<evidence type="ECO:0000256" key="6">
    <source>
        <dbReference type="ARBA" id="ARBA00023002"/>
    </source>
</evidence>
<comment type="function">
    <text evidence="10">Destroys radicals which are normally produced within the cells and which are toxic to biological systems.</text>
</comment>
<feature type="domain" description="Manganese/iron superoxide dismutase C-terminal" evidence="12">
    <location>
        <begin position="122"/>
        <end position="220"/>
    </location>
</feature>
<evidence type="ECO:0000256" key="10">
    <source>
        <dbReference type="RuleBase" id="RU000414"/>
    </source>
</evidence>
<dbReference type="Proteomes" id="UP000238350">
    <property type="component" value="Unassembled WGS sequence"/>
</dbReference>
<dbReference type="EC" id="1.15.1.1" evidence="3 10"/>